<evidence type="ECO:0000256" key="1">
    <source>
        <dbReference type="ARBA" id="ARBA00022801"/>
    </source>
</evidence>
<evidence type="ECO:0000313" key="7">
    <source>
        <dbReference type="Proteomes" id="UP001165444"/>
    </source>
</evidence>
<dbReference type="Gene3D" id="1.20.58.460">
    <property type="entry name" value="Hyaluronidase post-catalytic domain-like"/>
    <property type="match status" value="1"/>
</dbReference>
<dbReference type="Pfam" id="PF07555">
    <property type="entry name" value="NAGidase"/>
    <property type="match status" value="1"/>
</dbReference>
<dbReference type="InterPro" id="IPR017853">
    <property type="entry name" value="GH"/>
</dbReference>
<feature type="chain" id="PRO_5045169436" evidence="4">
    <location>
        <begin position="20"/>
        <end position="743"/>
    </location>
</feature>
<gene>
    <name evidence="6" type="ORF">MUN53_06440</name>
</gene>
<dbReference type="PANTHER" id="PTHR13170:SF16">
    <property type="entry name" value="PROTEIN O-GLCNACASE"/>
    <property type="match status" value="1"/>
</dbReference>
<name>A0ABT0BZQ3_9BACT</name>
<dbReference type="SUPFAM" id="SSF140657">
    <property type="entry name" value="Hyaluronidase post-catalytic domain-like"/>
    <property type="match status" value="1"/>
</dbReference>
<dbReference type="Gene3D" id="2.60.40.1180">
    <property type="entry name" value="Golgi alpha-mannosidase II"/>
    <property type="match status" value="1"/>
</dbReference>
<dbReference type="SUPFAM" id="SSF55545">
    <property type="entry name" value="beta-N-acetylhexosaminidase-like domain"/>
    <property type="match status" value="1"/>
</dbReference>
<dbReference type="PANTHER" id="PTHR13170">
    <property type="entry name" value="O-GLCNACASE"/>
    <property type="match status" value="1"/>
</dbReference>
<evidence type="ECO:0000256" key="4">
    <source>
        <dbReference type="SAM" id="SignalP"/>
    </source>
</evidence>
<keyword evidence="4" id="KW-0732">Signal</keyword>
<dbReference type="InterPro" id="IPR013780">
    <property type="entry name" value="Glyco_hydro_b"/>
</dbReference>
<dbReference type="Pfam" id="PF02838">
    <property type="entry name" value="Glyco_hydro_20b"/>
    <property type="match status" value="1"/>
</dbReference>
<reference evidence="6 7" key="1">
    <citation type="submission" date="2022-03" db="EMBL/GenBank/DDBJ databases">
        <title>Parabacteroides sp. nov. isolated from swine feces.</title>
        <authorList>
            <person name="Bak J.E."/>
        </authorList>
    </citation>
    <scope>NUCLEOTIDE SEQUENCE [LARGE SCALE GENOMIC DNA]</scope>
    <source>
        <strain evidence="6 7">AGMB00274</strain>
    </source>
</reference>
<dbReference type="Gene3D" id="3.20.20.80">
    <property type="entry name" value="Glycosidases"/>
    <property type="match status" value="1"/>
</dbReference>
<keyword evidence="7" id="KW-1185">Reference proteome</keyword>
<dbReference type="InterPro" id="IPR049478">
    <property type="entry name" value="BT_4395-like_hel"/>
</dbReference>
<keyword evidence="1 3" id="KW-0378">Hydrolase</keyword>
<comment type="caution">
    <text evidence="6">The sequence shown here is derived from an EMBL/GenBank/DDBJ whole genome shotgun (WGS) entry which is preliminary data.</text>
</comment>
<dbReference type="EMBL" id="JAKZMM010000012">
    <property type="protein sequence ID" value="MCJ2380248.1"/>
    <property type="molecule type" value="Genomic_DNA"/>
</dbReference>
<evidence type="ECO:0000313" key="6">
    <source>
        <dbReference type="EMBL" id="MCJ2380248.1"/>
    </source>
</evidence>
<dbReference type="RefSeq" id="WP_243324062.1">
    <property type="nucleotide sequence ID" value="NZ_JAKZMM010000012.1"/>
</dbReference>
<dbReference type="SUPFAM" id="SSF51445">
    <property type="entry name" value="(Trans)glycosidases"/>
    <property type="match status" value="1"/>
</dbReference>
<evidence type="ECO:0000256" key="2">
    <source>
        <dbReference type="ARBA" id="ARBA00023295"/>
    </source>
</evidence>
<dbReference type="InterPro" id="IPR011496">
    <property type="entry name" value="O-GlcNAcase_cat"/>
</dbReference>
<dbReference type="Proteomes" id="UP001165444">
    <property type="component" value="Unassembled WGS sequence"/>
</dbReference>
<dbReference type="PROSITE" id="PS52009">
    <property type="entry name" value="GH84"/>
    <property type="match status" value="1"/>
</dbReference>
<comment type="similarity">
    <text evidence="3">Belongs to the glycosyl hydrolase 84 family.</text>
</comment>
<dbReference type="InterPro" id="IPR015882">
    <property type="entry name" value="HEX_bac_N"/>
</dbReference>
<dbReference type="Pfam" id="PF21809">
    <property type="entry name" value="Glyco_hydro_84_hel"/>
    <property type="match status" value="1"/>
</dbReference>
<protein>
    <submittedName>
        <fullName evidence="6">Beta-N-acetylglucosaminidase domain-containing protein</fullName>
    </submittedName>
</protein>
<accession>A0ABT0BZQ3</accession>
<dbReference type="InterPro" id="IPR029018">
    <property type="entry name" value="Hex-like_dom2"/>
</dbReference>
<dbReference type="Pfam" id="PF18344">
    <property type="entry name" value="CBM32"/>
    <property type="match status" value="1"/>
</dbReference>
<dbReference type="Gene3D" id="3.30.379.10">
    <property type="entry name" value="Chitobiase/beta-hexosaminidase domain 2-like"/>
    <property type="match status" value="1"/>
</dbReference>
<keyword evidence="2 3" id="KW-0326">Glycosidase</keyword>
<organism evidence="6 7">
    <name type="scientific">Parabacteroides faecalis</name>
    <dbReference type="NCBI Taxonomy" id="2924040"/>
    <lineage>
        <taxon>Bacteria</taxon>
        <taxon>Pseudomonadati</taxon>
        <taxon>Bacteroidota</taxon>
        <taxon>Bacteroidia</taxon>
        <taxon>Bacteroidales</taxon>
        <taxon>Tannerellaceae</taxon>
        <taxon>Parabacteroides</taxon>
    </lineage>
</organism>
<evidence type="ECO:0000256" key="3">
    <source>
        <dbReference type="PROSITE-ProRule" id="PRU01353"/>
    </source>
</evidence>
<sequence>MKKTWITTACLLFATVAIGQVPELSPTPQSCVLGKDKYQKPSIFLFKGLNETDTVNQRFAENLLPKQKEQGKYWKLIVGEAGDRSVRSVRKRVPQQSEGYYLRVRDHEIIVAGRDERGTFYGLQTLKQLLQQPSIPELEITDYPDVPFRGIVEGYYGKPMDFETHLRMFGYYGANKMNIYLYGPKDDPYHSSPHWRQPYPEKEAQEIREMARVARNNGLDFVWAIHPGKDIRWNQADRDSVILKFESMYQLGVRAFAVFFDDISGEGAKADKQVELLNYINEHFIHQKPDVKPLIMCPTEYNREWTDPKNQYLETLGSKLNPDIAIMWTGNSVICNIQQEDMDWINERIKRKAFIWWNYPVNDYVMDHLLLGPVYGNSLHIADKMSGFVSNPMEHAEASKVAVFGIADYCWNMEAFDGEKSWNLVLKELMPTDADAFKLFAEHNADPGTNVHHFERDESVRIKPVLDEFLQQVLQHTATFKEDEVRTEFENIVYAADLLMANEDNPYLTAEIDPWFHQFKTLGEMGIEVMNLYKAWQEQYQEAFLKSYRHLRALQHAWYKYDMTMNQEVQQPGIKTGSKVLKPFIDKLFTHLTDEYNHRFQAELPTTLNYSAYKLESNVEQLKNLPVFLRNKTKITVSPLNEVLKWQDGGQLTLALGGTVPATELRLDLGDKQLDWIKVEIQQADGNWTEVQLANLWESVYRVKLEGKEVTAFRLTNRAGQSKECRLKTLYLQQAAAKTADKK</sequence>
<feature type="signal peptide" evidence="4">
    <location>
        <begin position="1"/>
        <end position="19"/>
    </location>
</feature>
<feature type="domain" description="GH84" evidence="5">
    <location>
        <begin position="147"/>
        <end position="414"/>
    </location>
</feature>
<feature type="active site" description="Proton donor" evidence="3">
    <location>
        <position position="262"/>
    </location>
</feature>
<dbReference type="InterPro" id="IPR051822">
    <property type="entry name" value="Glycosyl_Hydrolase_84"/>
</dbReference>
<proteinExistence type="inferred from homology"/>
<evidence type="ECO:0000259" key="5">
    <source>
        <dbReference type="PROSITE" id="PS52009"/>
    </source>
</evidence>